<dbReference type="CDD" id="cd05333">
    <property type="entry name" value="BKR_SDR_c"/>
    <property type="match status" value="1"/>
</dbReference>
<evidence type="ECO:0000256" key="6">
    <source>
        <dbReference type="ARBA" id="ARBA00022857"/>
    </source>
</evidence>
<dbReference type="NCBIfam" id="NF004199">
    <property type="entry name" value="PRK05653.1-4"/>
    <property type="match status" value="1"/>
</dbReference>
<dbReference type="InterPro" id="IPR036291">
    <property type="entry name" value="NAD(P)-bd_dom_sf"/>
</dbReference>
<dbReference type="InterPro" id="IPR050259">
    <property type="entry name" value="SDR"/>
</dbReference>
<dbReference type="PRINTS" id="PR00081">
    <property type="entry name" value="GDHRDH"/>
</dbReference>
<feature type="binding site" evidence="13">
    <location>
        <position position="93"/>
    </location>
    <ligand>
        <name>NADP(+)</name>
        <dbReference type="ChEBI" id="CHEBI:58349"/>
    </ligand>
</feature>
<dbReference type="NCBIfam" id="NF009466">
    <property type="entry name" value="PRK12826.1-2"/>
    <property type="match status" value="1"/>
</dbReference>
<dbReference type="InterPro" id="IPR020904">
    <property type="entry name" value="Sc_DH/Rdtase_CS"/>
</dbReference>
<sequence>MNEIMLTGKNAIVTGSSRGIGKAIAIKLAELGANIILNYRSDVASVEEVIREIESKGVKIIAIQGDISNFEDAKKIVDEAKEKLGSIDILVNNAGITKDTLLMRMKEEDFDKVIEVNLKGVFNCTKNVVPIMMKQRSGRIINISSVVGLSGNPGQSNYAAAKAGIIGFTKSVAKEIATRGITVNAVAPGFIKTDMTDILSDKVKDEIKKNIPLGRIGEGKDIANTVAFLASDMGAYITGQVISVDGGMHI</sequence>
<evidence type="ECO:0000313" key="17">
    <source>
        <dbReference type="Proteomes" id="UP000030012"/>
    </source>
</evidence>
<evidence type="ECO:0000256" key="10">
    <source>
        <dbReference type="ARBA" id="ARBA00023221"/>
    </source>
</evidence>
<dbReference type="NCBIfam" id="TIGR01830">
    <property type="entry name" value="3oxo_ACP_reduc"/>
    <property type="match status" value="1"/>
</dbReference>
<feature type="binding site" evidence="13">
    <location>
        <begin position="15"/>
        <end position="18"/>
    </location>
    <ligand>
        <name>NADP(+)</name>
        <dbReference type="ChEBI" id="CHEBI:58349"/>
    </ligand>
</feature>
<gene>
    <name evidence="16" type="ORF">Z968_05145</name>
</gene>
<evidence type="ECO:0000256" key="7">
    <source>
        <dbReference type="ARBA" id="ARBA00023002"/>
    </source>
</evidence>
<comment type="caution">
    <text evidence="16">The sequence shown here is derived from an EMBL/GenBank/DDBJ whole genome shotgun (WGS) entry which is preliminary data.</text>
</comment>
<feature type="domain" description="Ketoreductase" evidence="15">
    <location>
        <begin position="9"/>
        <end position="189"/>
    </location>
</feature>
<evidence type="ECO:0000256" key="2">
    <source>
        <dbReference type="ARBA" id="ARBA00005194"/>
    </source>
</evidence>
<keyword evidence="7 14" id="KW-0560">Oxidoreductase</keyword>
<keyword evidence="5 14" id="KW-0276">Fatty acid metabolism</keyword>
<keyword evidence="6 13" id="KW-0521">NADP</keyword>
<dbReference type="Pfam" id="PF13561">
    <property type="entry name" value="adh_short_C2"/>
    <property type="match status" value="1"/>
</dbReference>
<dbReference type="OrthoDB" id="9803333at2"/>
<feature type="active site" description="Proton acceptor" evidence="12">
    <location>
        <position position="158"/>
    </location>
</feature>
<dbReference type="SMART" id="SM00822">
    <property type="entry name" value="PKS_KR"/>
    <property type="match status" value="1"/>
</dbReference>
<dbReference type="PANTHER" id="PTHR42879:SF2">
    <property type="entry name" value="3-OXOACYL-[ACYL-CARRIER-PROTEIN] REDUCTASE FABG"/>
    <property type="match status" value="1"/>
</dbReference>
<evidence type="ECO:0000256" key="13">
    <source>
        <dbReference type="PIRSR" id="PIRSR611284-2"/>
    </source>
</evidence>
<accession>A0A0A0I7U7</accession>
<keyword evidence="8 14" id="KW-0443">Lipid metabolism</keyword>
<evidence type="ECO:0000256" key="3">
    <source>
        <dbReference type="ARBA" id="ARBA00006484"/>
    </source>
</evidence>
<comment type="pathway">
    <text evidence="2 14">Lipid metabolism; fatty acid biosynthesis.</text>
</comment>
<dbReference type="NCBIfam" id="NF005559">
    <property type="entry name" value="PRK07231.1"/>
    <property type="match status" value="1"/>
</dbReference>
<comment type="function">
    <text evidence="1 14">Catalyzes the NADPH-dependent reduction of beta-ketoacyl-ACP substrates to beta-hydroxyacyl-ACP products, the first reductive step in the elongation cycle of fatty acid biosynthesis.</text>
</comment>
<reference evidence="16 17" key="1">
    <citation type="submission" date="2014-01" db="EMBL/GenBank/DDBJ databases">
        <title>Plasmidome dynamics in the species complex Clostridium novyi sensu lato converts strains of independent lineages into distinctly different pathogens.</title>
        <authorList>
            <person name="Skarin H."/>
            <person name="Segerman B."/>
        </authorList>
    </citation>
    <scope>NUCLEOTIDE SEQUENCE [LARGE SCALE GENOMIC DNA]</scope>
    <source>
        <strain evidence="16 17">4552</strain>
    </source>
</reference>
<dbReference type="GO" id="GO:0008202">
    <property type="term" value="P:steroid metabolic process"/>
    <property type="evidence" value="ECO:0007669"/>
    <property type="project" value="UniProtKB-KW"/>
</dbReference>
<name>A0A0A0I7U7_CLONO</name>
<comment type="catalytic activity">
    <reaction evidence="11 14">
        <text>a (3R)-hydroxyacyl-[ACP] + NADP(+) = a 3-oxoacyl-[ACP] + NADPH + H(+)</text>
        <dbReference type="Rhea" id="RHEA:17397"/>
        <dbReference type="Rhea" id="RHEA-COMP:9916"/>
        <dbReference type="Rhea" id="RHEA-COMP:9945"/>
        <dbReference type="ChEBI" id="CHEBI:15378"/>
        <dbReference type="ChEBI" id="CHEBI:57783"/>
        <dbReference type="ChEBI" id="CHEBI:58349"/>
        <dbReference type="ChEBI" id="CHEBI:78776"/>
        <dbReference type="ChEBI" id="CHEBI:78827"/>
        <dbReference type="EC" id="1.1.1.100"/>
    </reaction>
</comment>
<evidence type="ECO:0000259" key="15">
    <source>
        <dbReference type="SMART" id="SM00822"/>
    </source>
</evidence>
<dbReference type="AlphaFoldDB" id="A0A0A0I7U7"/>
<evidence type="ECO:0000256" key="5">
    <source>
        <dbReference type="ARBA" id="ARBA00022832"/>
    </source>
</evidence>
<dbReference type="FunFam" id="3.40.50.720:FF:000037">
    <property type="entry name" value="3-oxoacyl-[acyl-carrier-protein] reductase FabG"/>
    <property type="match status" value="1"/>
</dbReference>
<evidence type="ECO:0000256" key="12">
    <source>
        <dbReference type="PIRSR" id="PIRSR611284-1"/>
    </source>
</evidence>
<dbReference type="NCBIfam" id="NF004198">
    <property type="entry name" value="PRK05653.1-3"/>
    <property type="match status" value="1"/>
</dbReference>
<comment type="similarity">
    <text evidence="3 14">Belongs to the short-chain dehydrogenases/reductases (SDR) family.</text>
</comment>
<dbReference type="GO" id="GO:0006633">
    <property type="term" value="P:fatty acid biosynthetic process"/>
    <property type="evidence" value="ECO:0007669"/>
    <property type="project" value="UniProtKB-UniPathway"/>
</dbReference>
<dbReference type="InterPro" id="IPR002347">
    <property type="entry name" value="SDR_fam"/>
</dbReference>
<dbReference type="PROSITE" id="PS00061">
    <property type="entry name" value="ADH_SHORT"/>
    <property type="match status" value="1"/>
</dbReference>
<dbReference type="InterPro" id="IPR011284">
    <property type="entry name" value="3oxo_ACP_reduc"/>
</dbReference>
<evidence type="ECO:0000256" key="14">
    <source>
        <dbReference type="RuleBase" id="RU366074"/>
    </source>
</evidence>
<evidence type="ECO:0000256" key="9">
    <source>
        <dbReference type="ARBA" id="ARBA00023160"/>
    </source>
</evidence>
<dbReference type="GO" id="GO:0004316">
    <property type="term" value="F:3-oxoacyl-[acyl-carrier-protein] reductase (NADPH) activity"/>
    <property type="evidence" value="ECO:0007669"/>
    <property type="project" value="UniProtKB-UniRule"/>
</dbReference>
<proteinExistence type="inferred from homology"/>
<evidence type="ECO:0000256" key="8">
    <source>
        <dbReference type="ARBA" id="ARBA00023098"/>
    </source>
</evidence>
<evidence type="ECO:0000313" key="16">
    <source>
        <dbReference type="EMBL" id="KGM96967.1"/>
    </source>
</evidence>
<comment type="subunit">
    <text evidence="14">Homotetramer.</text>
</comment>
<protein>
    <recommendedName>
        <fullName evidence="14">3-oxoacyl-[acyl-carrier-protein] reductase</fullName>
        <ecNumber evidence="14">1.1.1.100</ecNumber>
    </recommendedName>
</protein>
<dbReference type="PRINTS" id="PR00080">
    <property type="entry name" value="SDRFAMILY"/>
</dbReference>
<dbReference type="Gene3D" id="3.40.50.720">
    <property type="entry name" value="NAD(P)-binding Rossmann-like Domain"/>
    <property type="match status" value="1"/>
</dbReference>
<feature type="binding site" evidence="13">
    <location>
        <position position="191"/>
    </location>
    <ligand>
        <name>NADP(+)</name>
        <dbReference type="ChEBI" id="CHEBI:58349"/>
    </ligand>
</feature>
<dbReference type="UniPathway" id="UPA00094"/>
<dbReference type="Proteomes" id="UP000030012">
    <property type="component" value="Unassembled WGS sequence"/>
</dbReference>
<evidence type="ECO:0000256" key="11">
    <source>
        <dbReference type="ARBA" id="ARBA00048508"/>
    </source>
</evidence>
<organism evidence="16 17">
    <name type="scientific">Clostridium novyi A str. 4552</name>
    <dbReference type="NCBI Taxonomy" id="1444289"/>
    <lineage>
        <taxon>Bacteria</taxon>
        <taxon>Bacillati</taxon>
        <taxon>Bacillota</taxon>
        <taxon>Clostridia</taxon>
        <taxon>Eubacteriales</taxon>
        <taxon>Clostridiaceae</taxon>
        <taxon>Clostridium</taxon>
    </lineage>
</organism>
<dbReference type="EC" id="1.1.1.100" evidence="14"/>
<dbReference type="EMBL" id="JENJ01000016">
    <property type="protein sequence ID" value="KGM96967.1"/>
    <property type="molecule type" value="Genomic_DNA"/>
</dbReference>
<keyword evidence="9 14" id="KW-0275">Fatty acid biosynthesis</keyword>
<keyword evidence="10" id="KW-0753">Steroid metabolism</keyword>
<feature type="binding site" evidence="13">
    <location>
        <begin position="158"/>
        <end position="162"/>
    </location>
    <ligand>
        <name>NADP(+)</name>
        <dbReference type="ChEBI" id="CHEBI:58349"/>
    </ligand>
</feature>
<evidence type="ECO:0000256" key="4">
    <source>
        <dbReference type="ARBA" id="ARBA00022516"/>
    </source>
</evidence>
<dbReference type="PANTHER" id="PTHR42879">
    <property type="entry name" value="3-OXOACYL-(ACYL-CARRIER-PROTEIN) REDUCTASE"/>
    <property type="match status" value="1"/>
</dbReference>
<keyword evidence="4 14" id="KW-0444">Lipid biosynthesis</keyword>
<dbReference type="GO" id="GO:0051287">
    <property type="term" value="F:NAD binding"/>
    <property type="evidence" value="ECO:0007669"/>
    <property type="project" value="UniProtKB-UniRule"/>
</dbReference>
<evidence type="ECO:0000256" key="1">
    <source>
        <dbReference type="ARBA" id="ARBA00002607"/>
    </source>
</evidence>
<dbReference type="SUPFAM" id="SSF51735">
    <property type="entry name" value="NAD(P)-binding Rossmann-fold domains"/>
    <property type="match status" value="1"/>
</dbReference>
<dbReference type="InterPro" id="IPR057326">
    <property type="entry name" value="KR_dom"/>
</dbReference>